<feature type="transmembrane region" description="Helical" evidence="1">
    <location>
        <begin position="198"/>
        <end position="217"/>
    </location>
</feature>
<keyword evidence="1" id="KW-0812">Transmembrane</keyword>
<protein>
    <recommendedName>
        <fullName evidence="4">DUF1275 family protein</fullName>
    </recommendedName>
</protein>
<dbReference type="EMBL" id="BJVQ01000040">
    <property type="protein sequence ID" value="GEL47558.1"/>
    <property type="molecule type" value="Genomic_DNA"/>
</dbReference>
<keyword evidence="1" id="KW-0472">Membrane</keyword>
<dbReference type="InterPro" id="IPR010699">
    <property type="entry name" value="DUF1275"/>
</dbReference>
<dbReference type="Pfam" id="PF06912">
    <property type="entry name" value="DUF1275"/>
    <property type="match status" value="1"/>
</dbReference>
<dbReference type="Proteomes" id="UP000321723">
    <property type="component" value="Unassembled WGS sequence"/>
</dbReference>
<feature type="transmembrane region" description="Helical" evidence="1">
    <location>
        <begin position="12"/>
        <end position="30"/>
    </location>
</feature>
<accession>A0A511FIB5</accession>
<feature type="transmembrane region" description="Helical" evidence="1">
    <location>
        <begin position="116"/>
        <end position="136"/>
    </location>
</feature>
<evidence type="ECO:0000313" key="2">
    <source>
        <dbReference type="EMBL" id="GEL47558.1"/>
    </source>
</evidence>
<feature type="transmembrane region" description="Helical" evidence="1">
    <location>
        <begin position="94"/>
        <end position="110"/>
    </location>
</feature>
<gene>
    <name evidence="2" type="ORF">CHO01_26740</name>
</gene>
<keyword evidence="1" id="KW-1133">Transmembrane helix</keyword>
<name>A0A511FIB5_9CELL</name>
<evidence type="ECO:0000313" key="3">
    <source>
        <dbReference type="Proteomes" id="UP000321723"/>
    </source>
</evidence>
<evidence type="ECO:0008006" key="4">
    <source>
        <dbReference type="Google" id="ProtNLM"/>
    </source>
</evidence>
<dbReference type="PANTHER" id="PTHR37314">
    <property type="entry name" value="SLR0142 PROTEIN"/>
    <property type="match status" value="1"/>
</dbReference>
<organism evidence="2 3">
    <name type="scientific">Cellulomonas hominis</name>
    <dbReference type="NCBI Taxonomy" id="156981"/>
    <lineage>
        <taxon>Bacteria</taxon>
        <taxon>Bacillati</taxon>
        <taxon>Actinomycetota</taxon>
        <taxon>Actinomycetes</taxon>
        <taxon>Micrococcales</taxon>
        <taxon>Cellulomonadaceae</taxon>
        <taxon>Cellulomonas</taxon>
    </lineage>
</organism>
<feature type="transmembrane region" description="Helical" evidence="1">
    <location>
        <begin position="62"/>
        <end position="82"/>
    </location>
</feature>
<sequence length="247" mass="25594">MVRVRARAEHPVTGAALAVVGGFLDAYTYVAHDGVFANAQTGNVVFVAIDAARGEWAHATRFLPIIGAFVLGLVAAEAAAAHRHRRWLHDPTRPVLLAEIAVLLAVAALPGSVPHLVTTTAVAFVAALQVTTFRLVRETSYSTTMTTGNLRALVTAAYEWLSGWDRSQRTVALRLTAIVLAFAAGAGVGALASAPGALGTHATVLAAAVLAGVLVAVEAHTRRHPDSVRVATPSRAQAARIPVAAGD</sequence>
<dbReference type="PANTHER" id="PTHR37314:SF4">
    <property type="entry name" value="UPF0700 TRANSMEMBRANE PROTEIN YOAK"/>
    <property type="match status" value="1"/>
</dbReference>
<reference evidence="2 3" key="1">
    <citation type="submission" date="2019-07" db="EMBL/GenBank/DDBJ databases">
        <title>Whole genome shotgun sequence of Cellulomonas hominis NBRC 16055.</title>
        <authorList>
            <person name="Hosoyama A."/>
            <person name="Uohara A."/>
            <person name="Ohji S."/>
            <person name="Ichikawa N."/>
        </authorList>
    </citation>
    <scope>NUCLEOTIDE SEQUENCE [LARGE SCALE GENOMIC DNA]</scope>
    <source>
        <strain evidence="2 3">NBRC 16055</strain>
    </source>
</reference>
<feature type="transmembrane region" description="Helical" evidence="1">
    <location>
        <begin position="171"/>
        <end position="192"/>
    </location>
</feature>
<evidence type="ECO:0000256" key="1">
    <source>
        <dbReference type="SAM" id="Phobius"/>
    </source>
</evidence>
<dbReference type="AlphaFoldDB" id="A0A511FIB5"/>
<proteinExistence type="predicted"/>
<comment type="caution">
    <text evidence="2">The sequence shown here is derived from an EMBL/GenBank/DDBJ whole genome shotgun (WGS) entry which is preliminary data.</text>
</comment>
<dbReference type="OrthoDB" id="7057004at2"/>
<keyword evidence="3" id="KW-1185">Reference proteome</keyword>